<accession>A0A843WWQ5</accession>
<feature type="compositionally biased region" description="Low complexity" evidence="1">
    <location>
        <begin position="46"/>
        <end position="60"/>
    </location>
</feature>
<evidence type="ECO:0000256" key="1">
    <source>
        <dbReference type="SAM" id="MobiDB-lite"/>
    </source>
</evidence>
<dbReference type="AlphaFoldDB" id="A0A843WWQ5"/>
<name>A0A843WWQ5_COLES</name>
<proteinExistence type="predicted"/>
<reference evidence="2" key="1">
    <citation type="submission" date="2017-07" db="EMBL/GenBank/DDBJ databases">
        <title>Taro Niue Genome Assembly and Annotation.</title>
        <authorList>
            <person name="Atibalentja N."/>
            <person name="Keating K."/>
            <person name="Fields C.J."/>
        </authorList>
    </citation>
    <scope>NUCLEOTIDE SEQUENCE</scope>
    <source>
        <strain evidence="2">Niue_2</strain>
        <tissue evidence="2">Leaf</tissue>
    </source>
</reference>
<protein>
    <submittedName>
        <fullName evidence="2">Uncharacterized protein</fullName>
    </submittedName>
</protein>
<dbReference type="EMBL" id="NMUH01005361">
    <property type="protein sequence ID" value="MQM12567.1"/>
    <property type="molecule type" value="Genomic_DNA"/>
</dbReference>
<comment type="caution">
    <text evidence="2">The sequence shown here is derived from an EMBL/GenBank/DDBJ whole genome shotgun (WGS) entry which is preliminary data.</text>
</comment>
<evidence type="ECO:0000313" key="2">
    <source>
        <dbReference type="EMBL" id="MQM12567.1"/>
    </source>
</evidence>
<gene>
    <name evidence="2" type="ORF">Taro_045487</name>
</gene>
<keyword evidence="3" id="KW-1185">Reference proteome</keyword>
<feature type="region of interest" description="Disordered" evidence="1">
    <location>
        <begin position="46"/>
        <end position="72"/>
    </location>
</feature>
<dbReference type="Proteomes" id="UP000652761">
    <property type="component" value="Unassembled WGS sequence"/>
</dbReference>
<organism evidence="2 3">
    <name type="scientific">Colocasia esculenta</name>
    <name type="common">Wild taro</name>
    <name type="synonym">Arum esculentum</name>
    <dbReference type="NCBI Taxonomy" id="4460"/>
    <lineage>
        <taxon>Eukaryota</taxon>
        <taxon>Viridiplantae</taxon>
        <taxon>Streptophyta</taxon>
        <taxon>Embryophyta</taxon>
        <taxon>Tracheophyta</taxon>
        <taxon>Spermatophyta</taxon>
        <taxon>Magnoliopsida</taxon>
        <taxon>Liliopsida</taxon>
        <taxon>Araceae</taxon>
        <taxon>Aroideae</taxon>
        <taxon>Colocasieae</taxon>
        <taxon>Colocasia</taxon>
    </lineage>
</organism>
<evidence type="ECO:0000313" key="3">
    <source>
        <dbReference type="Proteomes" id="UP000652761"/>
    </source>
</evidence>
<sequence>MPRVGTKEKGLLCARPTPGRGWPVGRCRCTWIQGVLERGAAVFPSLSYSSSSSSSGNGSNRSRRSYPRSLRGFSGMNCLSFITGRFGFFASTPTLPIYWIGPSKSKP</sequence>